<gene>
    <name evidence="2" type="ORF">SAMN04488109_3058</name>
</gene>
<reference evidence="2 3" key="1">
    <citation type="submission" date="2016-11" db="EMBL/GenBank/DDBJ databases">
        <authorList>
            <person name="Jaros S."/>
            <person name="Januszkiewicz K."/>
            <person name="Wedrychowicz H."/>
        </authorList>
    </citation>
    <scope>NUCLEOTIDE SEQUENCE [LARGE SCALE GENOMIC DNA]</scope>
    <source>
        <strain evidence="2 3">DSM 24574</strain>
    </source>
</reference>
<proteinExistence type="predicted"/>
<dbReference type="AlphaFoldDB" id="A0A1M5QWF3"/>
<organism evidence="2 3">
    <name type="scientific">Chryseolinea serpens</name>
    <dbReference type="NCBI Taxonomy" id="947013"/>
    <lineage>
        <taxon>Bacteria</taxon>
        <taxon>Pseudomonadati</taxon>
        <taxon>Bacteroidota</taxon>
        <taxon>Cytophagia</taxon>
        <taxon>Cytophagales</taxon>
        <taxon>Fulvivirgaceae</taxon>
        <taxon>Chryseolinea</taxon>
    </lineage>
</organism>
<name>A0A1M5QWF3_9BACT</name>
<dbReference type="Proteomes" id="UP000184212">
    <property type="component" value="Unassembled WGS sequence"/>
</dbReference>
<keyword evidence="3" id="KW-1185">Reference proteome</keyword>
<evidence type="ECO:0000313" key="2">
    <source>
        <dbReference type="EMBL" id="SHH18507.1"/>
    </source>
</evidence>
<dbReference type="OrthoDB" id="9782655at2"/>
<evidence type="ECO:0000259" key="1">
    <source>
        <dbReference type="Pfam" id="PF14417"/>
    </source>
</evidence>
<protein>
    <submittedName>
        <fullName evidence="2">MEDS: MEthanogen/methylotroph, DcmR Sensory domain</fullName>
    </submittedName>
</protein>
<evidence type="ECO:0000313" key="3">
    <source>
        <dbReference type="Proteomes" id="UP000184212"/>
    </source>
</evidence>
<dbReference type="InterPro" id="IPR025847">
    <property type="entry name" value="MEDS_domain"/>
</dbReference>
<sequence>MKSLHTDSDWTKSSGTVFWAEIAPYEHVVQIYDHDDTFLNTLFAFVTDGIRSDDCVIVIATKPHLESLHERLYESGFSLEDLAAKNLYMPLDAEVALSKFMVNDWPDATLFLDLVSGLISKAKKDNRRVRAFGEMVAILWAREQVGATVRLEQLWNSFCESQAFCLFCAYPQSGFTQDAVDSVMHICSAHSKMIRTGNDKGLNDIYYKSMGIA</sequence>
<accession>A0A1M5QWF3</accession>
<dbReference type="EMBL" id="FQWQ01000002">
    <property type="protein sequence ID" value="SHH18507.1"/>
    <property type="molecule type" value="Genomic_DNA"/>
</dbReference>
<feature type="domain" description="MEDS" evidence="1">
    <location>
        <begin position="27"/>
        <end position="184"/>
    </location>
</feature>
<dbReference type="RefSeq" id="WP_073135643.1">
    <property type="nucleotide sequence ID" value="NZ_FQWQ01000002.1"/>
</dbReference>
<dbReference type="Pfam" id="PF14417">
    <property type="entry name" value="MEDS"/>
    <property type="match status" value="1"/>
</dbReference>
<dbReference type="STRING" id="947013.SAMN04488109_3058"/>